<keyword evidence="1" id="KW-0472">Membrane</keyword>
<accession>A0A7C6A7I0</accession>
<proteinExistence type="predicted"/>
<comment type="caution">
    <text evidence="2">The sequence shown here is derived from an EMBL/GenBank/DDBJ whole genome shotgun (WGS) entry which is preliminary data.</text>
</comment>
<feature type="transmembrane region" description="Helical" evidence="1">
    <location>
        <begin position="64"/>
        <end position="83"/>
    </location>
</feature>
<keyword evidence="1" id="KW-1133">Transmembrane helix</keyword>
<sequence length="107" mass="12308">MFQDILQQTFLHNRILDYIICLFAFVSGIVIIRIFKGIIIKRLKVWVKKTTTDDLLIQAIEKDLLPLLYLGVFYLSIQFLTLNPALGKGINVLALILLTIFGVRFLL</sequence>
<dbReference type="Proteomes" id="UP000886400">
    <property type="component" value="Unassembled WGS sequence"/>
</dbReference>
<organism evidence="2">
    <name type="scientific">Desulfurella acetivorans</name>
    <dbReference type="NCBI Taxonomy" id="33002"/>
    <lineage>
        <taxon>Bacteria</taxon>
        <taxon>Pseudomonadati</taxon>
        <taxon>Campylobacterota</taxon>
        <taxon>Desulfurellia</taxon>
        <taxon>Desulfurellales</taxon>
        <taxon>Desulfurellaceae</taxon>
        <taxon>Desulfurella</taxon>
    </lineage>
</organism>
<evidence type="ECO:0000256" key="1">
    <source>
        <dbReference type="SAM" id="Phobius"/>
    </source>
</evidence>
<gene>
    <name evidence="2" type="ORF">ENM99_05585</name>
</gene>
<feature type="transmembrane region" description="Helical" evidence="1">
    <location>
        <begin position="15"/>
        <end position="35"/>
    </location>
</feature>
<protein>
    <submittedName>
        <fullName evidence="2">Mechanosensitive ion channel family protein</fullName>
    </submittedName>
</protein>
<dbReference type="EMBL" id="DRZX01000265">
    <property type="protein sequence ID" value="HHS49298.1"/>
    <property type="molecule type" value="Genomic_DNA"/>
</dbReference>
<feature type="non-terminal residue" evidence="2">
    <location>
        <position position="107"/>
    </location>
</feature>
<name>A0A7C6A7I0_DESAE</name>
<feature type="transmembrane region" description="Helical" evidence="1">
    <location>
        <begin position="89"/>
        <end position="106"/>
    </location>
</feature>
<dbReference type="AlphaFoldDB" id="A0A7C6A7I0"/>
<reference evidence="2" key="1">
    <citation type="journal article" date="2020" name="mSystems">
        <title>Genome- and Community-Level Interaction Insights into Carbon Utilization and Element Cycling Functions of Hydrothermarchaeota in Hydrothermal Sediment.</title>
        <authorList>
            <person name="Zhou Z."/>
            <person name="Liu Y."/>
            <person name="Xu W."/>
            <person name="Pan J."/>
            <person name="Luo Z.H."/>
            <person name="Li M."/>
        </authorList>
    </citation>
    <scope>NUCLEOTIDE SEQUENCE [LARGE SCALE GENOMIC DNA]</scope>
    <source>
        <strain evidence="2">SpSt-1135</strain>
    </source>
</reference>
<keyword evidence="1" id="KW-0812">Transmembrane</keyword>
<evidence type="ECO:0000313" key="2">
    <source>
        <dbReference type="EMBL" id="HHS49298.1"/>
    </source>
</evidence>